<feature type="chain" id="PRO_5039387824" description="DUF2946 family protein" evidence="2">
    <location>
        <begin position="26"/>
        <end position="145"/>
    </location>
</feature>
<evidence type="ECO:0000313" key="3">
    <source>
        <dbReference type="EMBL" id="RZU62724.1"/>
    </source>
</evidence>
<evidence type="ECO:0000256" key="1">
    <source>
        <dbReference type="SAM" id="MobiDB-lite"/>
    </source>
</evidence>
<name>A0A4Q8AEV5_9MICC</name>
<protein>
    <recommendedName>
        <fullName evidence="5">DUF2946 family protein</fullName>
    </recommendedName>
</protein>
<comment type="caution">
    <text evidence="3">The sequence shown here is derived from an EMBL/GenBank/DDBJ whole genome shotgun (WGS) entry which is preliminary data.</text>
</comment>
<sequence length="145" mass="14814">MRARIAAWIGACCLVLGLLGMHALAQHGTHAAQQAPAAVSHSTLSHPSDPSAHLLTGAAHAEPGAASSSSHPAPGAEGCADCAQTHATTAAACLLALLAAALWLAPPRVFRLAAPSRRRLSTSFSVFRSATPRPPDLTMLCISRT</sequence>
<dbReference type="AlphaFoldDB" id="A0A4Q8AEV5"/>
<evidence type="ECO:0000256" key="2">
    <source>
        <dbReference type="SAM" id="SignalP"/>
    </source>
</evidence>
<keyword evidence="2" id="KW-0732">Signal</keyword>
<dbReference type="RefSeq" id="WP_130451259.1">
    <property type="nucleotide sequence ID" value="NZ_SHLA01000001.1"/>
</dbReference>
<organism evidence="3 4">
    <name type="scientific">Zhihengliuella halotolerans</name>
    <dbReference type="NCBI Taxonomy" id="370736"/>
    <lineage>
        <taxon>Bacteria</taxon>
        <taxon>Bacillati</taxon>
        <taxon>Actinomycetota</taxon>
        <taxon>Actinomycetes</taxon>
        <taxon>Micrococcales</taxon>
        <taxon>Micrococcaceae</taxon>
        <taxon>Zhihengliuella</taxon>
    </lineage>
</organism>
<gene>
    <name evidence="3" type="ORF">EV380_2326</name>
</gene>
<proteinExistence type="predicted"/>
<dbReference type="InterPro" id="IPR046151">
    <property type="entry name" value="DUF6153"/>
</dbReference>
<dbReference type="Pfam" id="PF19650">
    <property type="entry name" value="DUF6153"/>
    <property type="match status" value="1"/>
</dbReference>
<feature type="signal peptide" evidence="2">
    <location>
        <begin position="1"/>
        <end position="25"/>
    </location>
</feature>
<evidence type="ECO:0000313" key="4">
    <source>
        <dbReference type="Proteomes" id="UP000292685"/>
    </source>
</evidence>
<accession>A0A4Q8AEV5</accession>
<dbReference type="EMBL" id="SHLA01000001">
    <property type="protein sequence ID" value="RZU62724.1"/>
    <property type="molecule type" value="Genomic_DNA"/>
</dbReference>
<feature type="region of interest" description="Disordered" evidence="1">
    <location>
        <begin position="36"/>
        <end position="55"/>
    </location>
</feature>
<keyword evidence="4" id="KW-1185">Reference proteome</keyword>
<evidence type="ECO:0008006" key="5">
    <source>
        <dbReference type="Google" id="ProtNLM"/>
    </source>
</evidence>
<dbReference type="Proteomes" id="UP000292685">
    <property type="component" value="Unassembled WGS sequence"/>
</dbReference>
<reference evidence="3 4" key="1">
    <citation type="submission" date="2019-02" db="EMBL/GenBank/DDBJ databases">
        <title>Sequencing the genomes of 1000 actinobacteria strains.</title>
        <authorList>
            <person name="Klenk H.-P."/>
        </authorList>
    </citation>
    <scope>NUCLEOTIDE SEQUENCE [LARGE SCALE GENOMIC DNA]</scope>
    <source>
        <strain evidence="3 4">DSM 17364</strain>
    </source>
</reference>